<reference evidence="1" key="1">
    <citation type="submission" date="2023-07" db="EMBL/GenBank/DDBJ databases">
        <title>Genomic Encyclopedia of Type Strains, Phase IV (KMG-IV): sequencing the most valuable type-strain genomes for metagenomic binning, comparative biology and taxonomic classification.</title>
        <authorList>
            <person name="Goeker M."/>
        </authorList>
    </citation>
    <scope>NUCLEOTIDE SEQUENCE</scope>
    <source>
        <strain evidence="1">DSM 26174</strain>
    </source>
</reference>
<dbReference type="Proteomes" id="UP001185092">
    <property type="component" value="Unassembled WGS sequence"/>
</dbReference>
<gene>
    <name evidence="1" type="ORF">HNQ88_005166</name>
</gene>
<keyword evidence="2" id="KW-1185">Reference proteome</keyword>
<evidence type="ECO:0008006" key="3">
    <source>
        <dbReference type="Google" id="ProtNLM"/>
    </source>
</evidence>
<proteinExistence type="predicted"/>
<evidence type="ECO:0000313" key="1">
    <source>
        <dbReference type="EMBL" id="MDR6242079.1"/>
    </source>
</evidence>
<evidence type="ECO:0000313" key="2">
    <source>
        <dbReference type="Proteomes" id="UP001185092"/>
    </source>
</evidence>
<organism evidence="1 2">
    <name type="scientific">Aureibacter tunicatorum</name>
    <dbReference type="NCBI Taxonomy" id="866807"/>
    <lineage>
        <taxon>Bacteria</taxon>
        <taxon>Pseudomonadati</taxon>
        <taxon>Bacteroidota</taxon>
        <taxon>Cytophagia</taxon>
        <taxon>Cytophagales</taxon>
        <taxon>Persicobacteraceae</taxon>
        <taxon>Aureibacter</taxon>
    </lineage>
</organism>
<protein>
    <recommendedName>
        <fullName evidence="3">Lipoprotein</fullName>
    </recommendedName>
</protein>
<accession>A0AAE4BTD3</accession>
<dbReference type="RefSeq" id="WP_309943450.1">
    <property type="nucleotide sequence ID" value="NZ_AP025312.1"/>
</dbReference>
<comment type="caution">
    <text evidence="1">The sequence shown here is derived from an EMBL/GenBank/DDBJ whole genome shotgun (WGS) entry which is preliminary data.</text>
</comment>
<sequence length="229" mass="25726">MKKALTFFFASIISFSFLSCSNDLEQDMDIINTQSNNISYKLVSNGMKHIIYPTKSNDVQESKESHDFINMLDGLNIYPHGIEINDKGLDFESSLWGQKYTVSSKSSRSMGGAEIILSGIKYKGGLYKSNDIVRPIYNGNRIEDIPSGEYYLLDMAGNQIAELDNGVIPVESIISDGLFGKFQIKYQLEDPSKGIWLYTQINIILIEDRNSSRAMGDNGDDDIIVDYKP</sequence>
<dbReference type="AlphaFoldDB" id="A0AAE4BTD3"/>
<dbReference type="EMBL" id="JAVDQD010000018">
    <property type="protein sequence ID" value="MDR6242079.1"/>
    <property type="molecule type" value="Genomic_DNA"/>
</dbReference>
<dbReference type="PROSITE" id="PS51257">
    <property type="entry name" value="PROKAR_LIPOPROTEIN"/>
    <property type="match status" value="1"/>
</dbReference>
<name>A0AAE4BTD3_9BACT</name>